<dbReference type="KEGG" id="nwl:NWFMUON74_39130"/>
<protein>
    <submittedName>
        <fullName evidence="1">Uncharacterized protein</fullName>
    </submittedName>
</protein>
<reference evidence="1 2" key="1">
    <citation type="submission" date="2020-08" db="EMBL/GenBank/DDBJ databases">
        <title>Genome Sequencing of Nocardia wallacei strain FMUON74 and assembly.</title>
        <authorList>
            <person name="Toyokawa M."/>
            <person name="Uesaka K."/>
        </authorList>
    </citation>
    <scope>NUCLEOTIDE SEQUENCE [LARGE SCALE GENOMIC DNA]</scope>
    <source>
        <strain evidence="1 2">FMUON74</strain>
    </source>
</reference>
<organism evidence="1 2">
    <name type="scientific">Nocardia wallacei</name>
    <dbReference type="NCBI Taxonomy" id="480035"/>
    <lineage>
        <taxon>Bacteria</taxon>
        <taxon>Bacillati</taxon>
        <taxon>Actinomycetota</taxon>
        <taxon>Actinomycetes</taxon>
        <taxon>Mycobacteriales</taxon>
        <taxon>Nocardiaceae</taxon>
        <taxon>Nocardia</taxon>
    </lineage>
</organism>
<proteinExistence type="predicted"/>
<dbReference type="EMBL" id="AP023396">
    <property type="protein sequence ID" value="BCK56141.1"/>
    <property type="molecule type" value="Genomic_DNA"/>
</dbReference>
<gene>
    <name evidence="1" type="ORF">NWFMUON74_39130</name>
</gene>
<dbReference type="RefSeq" id="WP_269475283.1">
    <property type="nucleotide sequence ID" value="NZ_AP023396.1"/>
</dbReference>
<evidence type="ECO:0000313" key="1">
    <source>
        <dbReference type="EMBL" id="BCK56141.1"/>
    </source>
</evidence>
<evidence type="ECO:0000313" key="2">
    <source>
        <dbReference type="Proteomes" id="UP000516173"/>
    </source>
</evidence>
<dbReference type="GeneID" id="80351755"/>
<dbReference type="AlphaFoldDB" id="A0A7G1KMS7"/>
<name>A0A7G1KMS7_9NOCA</name>
<dbReference type="Proteomes" id="UP000516173">
    <property type="component" value="Chromosome"/>
</dbReference>
<accession>A0A7G1KMS7</accession>
<sequence>MQWFSLDEVSELDVIEYPAIGIRAFLAGAFASFSEHGWRLPIRV</sequence>
<keyword evidence="2" id="KW-1185">Reference proteome</keyword>